<accession>A0A067KZ91</accession>
<dbReference type="GO" id="GO:0007005">
    <property type="term" value="P:mitochondrion organization"/>
    <property type="evidence" value="ECO:0007669"/>
    <property type="project" value="InterPro"/>
</dbReference>
<dbReference type="InterPro" id="IPR010625">
    <property type="entry name" value="CHCH"/>
</dbReference>
<keyword evidence="1" id="KW-1015">Disulfide bond</keyword>
<evidence type="ECO:0000256" key="1">
    <source>
        <dbReference type="ARBA" id="ARBA00023157"/>
    </source>
</evidence>
<protein>
    <recommendedName>
        <fullName evidence="3">CHCH domain-containing protein</fullName>
    </recommendedName>
</protein>
<dbReference type="Proteomes" id="UP000027138">
    <property type="component" value="Unassembled WGS sequence"/>
</dbReference>
<feature type="region of interest" description="Disordered" evidence="2">
    <location>
        <begin position="1"/>
        <end position="41"/>
    </location>
</feature>
<evidence type="ECO:0000256" key="2">
    <source>
        <dbReference type="SAM" id="MobiDB-lite"/>
    </source>
</evidence>
<dbReference type="PANTHER" id="PTHR13523">
    <property type="entry name" value="COILED-COIL-HELIX-COILED-COIL-HELIX DOMAIN CONTAINING 2/NUR77"/>
    <property type="match status" value="1"/>
</dbReference>
<name>A0A067KZ91_JATCU</name>
<sequence>MPRRSRSSRGGGSSRPAAARSPPRSRPPKPAAQSPPPAPAKVANLSAIGGLGAAIADGVAWGTGTALGRRIADAVMGPPVIRHEAVASSAPAAMPLENTISKVDACDRQAKALQECLNNYGSDISKCQFYMDMMQECRRSSGVRLNA</sequence>
<gene>
    <name evidence="4" type="ORF">JCGZ_15909</name>
</gene>
<evidence type="ECO:0000313" key="4">
    <source>
        <dbReference type="EMBL" id="KDP41502.1"/>
    </source>
</evidence>
<evidence type="ECO:0000313" key="5">
    <source>
        <dbReference type="Proteomes" id="UP000027138"/>
    </source>
</evidence>
<dbReference type="GO" id="GO:0005634">
    <property type="term" value="C:nucleus"/>
    <property type="evidence" value="ECO:0007669"/>
    <property type="project" value="TreeGrafter"/>
</dbReference>
<feature type="compositionally biased region" description="Pro residues" evidence="2">
    <location>
        <begin position="24"/>
        <end position="39"/>
    </location>
</feature>
<organism evidence="4 5">
    <name type="scientific">Jatropha curcas</name>
    <name type="common">Barbados nut</name>
    <dbReference type="NCBI Taxonomy" id="180498"/>
    <lineage>
        <taxon>Eukaryota</taxon>
        <taxon>Viridiplantae</taxon>
        <taxon>Streptophyta</taxon>
        <taxon>Embryophyta</taxon>
        <taxon>Tracheophyta</taxon>
        <taxon>Spermatophyta</taxon>
        <taxon>Magnoliopsida</taxon>
        <taxon>eudicotyledons</taxon>
        <taxon>Gunneridae</taxon>
        <taxon>Pentapetalae</taxon>
        <taxon>rosids</taxon>
        <taxon>fabids</taxon>
        <taxon>Malpighiales</taxon>
        <taxon>Euphorbiaceae</taxon>
        <taxon>Crotonoideae</taxon>
        <taxon>Jatropheae</taxon>
        <taxon>Jatropha</taxon>
    </lineage>
</organism>
<dbReference type="InterPro" id="IPR009069">
    <property type="entry name" value="Cys_alpha_HP_mot_SF"/>
</dbReference>
<evidence type="ECO:0000259" key="3">
    <source>
        <dbReference type="Pfam" id="PF06747"/>
    </source>
</evidence>
<reference evidence="4 5" key="1">
    <citation type="journal article" date="2014" name="PLoS ONE">
        <title>Global Analysis of Gene Expression Profiles in Physic Nut (Jatropha curcas L.) Seedlings Exposed to Salt Stress.</title>
        <authorList>
            <person name="Zhang L."/>
            <person name="Zhang C."/>
            <person name="Wu P."/>
            <person name="Chen Y."/>
            <person name="Li M."/>
            <person name="Jiang H."/>
            <person name="Wu G."/>
        </authorList>
    </citation>
    <scope>NUCLEOTIDE SEQUENCE [LARGE SCALE GENOMIC DNA]</scope>
    <source>
        <strain evidence="5">cv. GZQX0401</strain>
        <tissue evidence="4">Young leaves</tissue>
    </source>
</reference>
<proteinExistence type="predicted"/>
<dbReference type="GO" id="GO:0005739">
    <property type="term" value="C:mitochondrion"/>
    <property type="evidence" value="ECO:0007669"/>
    <property type="project" value="TreeGrafter"/>
</dbReference>
<dbReference type="Gene3D" id="1.10.287.1130">
    <property type="entry name" value="CytochromE C oxidase copper chaperone"/>
    <property type="match status" value="1"/>
</dbReference>
<dbReference type="Pfam" id="PF06747">
    <property type="entry name" value="CHCH"/>
    <property type="match status" value="1"/>
</dbReference>
<dbReference type="PANTHER" id="PTHR13523:SF18">
    <property type="entry name" value="CHCH DOMAIN-CONTAINING PROTEIN"/>
    <property type="match status" value="1"/>
</dbReference>
<dbReference type="KEGG" id="jcu:105630730"/>
<feature type="domain" description="CHCH" evidence="3">
    <location>
        <begin position="106"/>
        <end position="139"/>
    </location>
</feature>
<dbReference type="STRING" id="180498.A0A067KZ91"/>
<keyword evidence="5" id="KW-1185">Reference proteome</keyword>
<dbReference type="EMBL" id="KK914318">
    <property type="protein sequence ID" value="KDP41502.1"/>
    <property type="molecule type" value="Genomic_DNA"/>
</dbReference>
<dbReference type="SUPFAM" id="SSF47072">
    <property type="entry name" value="Cysteine alpha-hairpin motif"/>
    <property type="match status" value="1"/>
</dbReference>
<dbReference type="InterPro" id="IPR055304">
    <property type="entry name" value="CHCHD2/10-like"/>
</dbReference>
<dbReference type="OrthoDB" id="1106148at2759"/>
<dbReference type="AlphaFoldDB" id="A0A067KZ91"/>